<dbReference type="EMBL" id="LRXL01000049">
    <property type="protein sequence ID" value="OAB77382.1"/>
    <property type="molecule type" value="Genomic_DNA"/>
</dbReference>
<evidence type="ECO:0000256" key="1">
    <source>
        <dbReference type="ARBA" id="ARBA00023015"/>
    </source>
</evidence>
<dbReference type="PANTHER" id="PTHR43280">
    <property type="entry name" value="ARAC-FAMILY TRANSCRIPTIONAL REGULATOR"/>
    <property type="match status" value="1"/>
</dbReference>
<evidence type="ECO:0000313" key="7">
    <source>
        <dbReference type="Proteomes" id="UP000077013"/>
    </source>
</evidence>
<organism evidence="6 7">
    <name type="scientific">Cochleicola gelatinilyticus</name>
    <dbReference type="NCBI Taxonomy" id="1763537"/>
    <lineage>
        <taxon>Bacteria</taxon>
        <taxon>Pseudomonadati</taxon>
        <taxon>Bacteroidota</taxon>
        <taxon>Flavobacteriia</taxon>
        <taxon>Flavobacteriales</taxon>
        <taxon>Flavobacteriaceae</taxon>
        <taxon>Cochleicola</taxon>
    </lineage>
</organism>
<dbReference type="SUPFAM" id="SSF48452">
    <property type="entry name" value="TPR-like"/>
    <property type="match status" value="1"/>
</dbReference>
<comment type="caution">
    <text evidence="6">The sequence shown here is derived from an EMBL/GenBank/DDBJ whole genome shotgun (WGS) entry which is preliminary data.</text>
</comment>
<dbReference type="PROSITE" id="PS01124">
    <property type="entry name" value="HTH_ARAC_FAMILY_2"/>
    <property type="match status" value="1"/>
</dbReference>
<name>A0A167GAD4_9FLAO</name>
<keyword evidence="7" id="KW-1185">Reference proteome</keyword>
<feature type="domain" description="HTH araC/xylS-type" evidence="5">
    <location>
        <begin position="404"/>
        <end position="508"/>
    </location>
</feature>
<dbReference type="Proteomes" id="UP000077013">
    <property type="component" value="Unassembled WGS sequence"/>
</dbReference>
<evidence type="ECO:0000256" key="2">
    <source>
        <dbReference type="ARBA" id="ARBA00023125"/>
    </source>
</evidence>
<evidence type="ECO:0000313" key="6">
    <source>
        <dbReference type="EMBL" id="OAB77382.1"/>
    </source>
</evidence>
<dbReference type="InterPro" id="IPR009057">
    <property type="entry name" value="Homeodomain-like_sf"/>
</dbReference>
<evidence type="ECO:0000259" key="5">
    <source>
        <dbReference type="PROSITE" id="PS01124"/>
    </source>
</evidence>
<dbReference type="RefSeq" id="WP_068593202.1">
    <property type="nucleotide sequence ID" value="NZ_LRXL01000049.1"/>
</dbReference>
<dbReference type="STRING" id="1763537.ULVI_12850"/>
<proteinExistence type="predicted"/>
<protein>
    <recommendedName>
        <fullName evidence="5">HTH araC/xylS-type domain-containing protein</fullName>
    </recommendedName>
</protein>
<dbReference type="Gene3D" id="1.10.10.60">
    <property type="entry name" value="Homeodomain-like"/>
    <property type="match status" value="2"/>
</dbReference>
<dbReference type="SUPFAM" id="SSF46689">
    <property type="entry name" value="Homeodomain-like"/>
    <property type="match status" value="1"/>
</dbReference>
<sequence length="517" mass="58822">MKPYYIAFLLFVTLFVNGTAQEIRDFDYFFSTNMSSVYKDPAQTVKGATYFLLKATNDVQKAKALYLQSEGEKLQGNYIESVTHLFQSYSYAHASEAAYVKALISISIATYCRNSGMNDLSEEYLSEAKRSVPNITNIDEQKIINAKLLNEKAIRLKHLETVEKALPYTNKARRLLEGLNNPIPRLLVGQYNKVGEQYLNTSKKDSARFFYSEAMILLQKSNLQNSALEAETLLGLGTLAVANDTTDGAKKIILQALNMPVVEPSVKVSLFETLSVIAQQEEDSSTGQWSKNEQTRLNATMVASERNVRNTIISHIEETQQQKTHQEENKYYYIGGILFGVLVCALFVYYLYNKKLDREYEKFEKIIRDIENEKRLKTNHSVQEVSTVSRGISIPAETEATILTKLNAFENSTKYTKENMSLALLAKQMDTNTKYVSEIIHRHKSKNFNTYINELRVNYIIQLLKNDPKYLSYKVSYLAETCGFSSHSAFTVVFKSITGITPKQFISFLKKSEKVAS</sequence>
<reference evidence="6 7" key="1">
    <citation type="submission" date="2016-02" db="EMBL/GenBank/DDBJ databases">
        <title>Ulvibacter sp. LPB0005, isolated from Thais luteostoma.</title>
        <authorList>
            <person name="Shin S.-K."/>
            <person name="Yi H."/>
        </authorList>
    </citation>
    <scope>NUCLEOTIDE SEQUENCE [LARGE SCALE GENOMIC DNA]</scope>
    <source>
        <strain evidence="6 7">LPB0005</strain>
    </source>
</reference>
<dbReference type="InterPro" id="IPR018060">
    <property type="entry name" value="HTH_AraC"/>
</dbReference>
<dbReference type="GO" id="GO:0003700">
    <property type="term" value="F:DNA-binding transcription factor activity"/>
    <property type="evidence" value="ECO:0007669"/>
    <property type="project" value="InterPro"/>
</dbReference>
<dbReference type="SMART" id="SM00342">
    <property type="entry name" value="HTH_ARAC"/>
    <property type="match status" value="1"/>
</dbReference>
<evidence type="ECO:0000256" key="4">
    <source>
        <dbReference type="SAM" id="Phobius"/>
    </source>
</evidence>
<dbReference type="AlphaFoldDB" id="A0A167GAD4"/>
<dbReference type="InterPro" id="IPR011990">
    <property type="entry name" value="TPR-like_helical_dom_sf"/>
</dbReference>
<dbReference type="Pfam" id="PF12833">
    <property type="entry name" value="HTH_18"/>
    <property type="match status" value="1"/>
</dbReference>
<dbReference type="PANTHER" id="PTHR43280:SF34">
    <property type="entry name" value="ARAC-FAMILY TRANSCRIPTIONAL REGULATOR"/>
    <property type="match status" value="1"/>
</dbReference>
<keyword evidence="4" id="KW-0472">Membrane</keyword>
<keyword evidence="2" id="KW-0238">DNA-binding</keyword>
<keyword evidence="3" id="KW-0804">Transcription</keyword>
<evidence type="ECO:0000256" key="3">
    <source>
        <dbReference type="ARBA" id="ARBA00023163"/>
    </source>
</evidence>
<keyword evidence="4" id="KW-1133">Transmembrane helix</keyword>
<accession>A0A167GAD4</accession>
<dbReference type="GO" id="GO:0043565">
    <property type="term" value="F:sequence-specific DNA binding"/>
    <property type="evidence" value="ECO:0007669"/>
    <property type="project" value="InterPro"/>
</dbReference>
<feature type="transmembrane region" description="Helical" evidence="4">
    <location>
        <begin position="331"/>
        <end position="352"/>
    </location>
</feature>
<gene>
    <name evidence="6" type="ORF">ULVI_12850</name>
</gene>
<dbReference type="OrthoDB" id="5295174at2"/>
<keyword evidence="1" id="KW-0805">Transcription regulation</keyword>
<keyword evidence="4" id="KW-0812">Transmembrane</keyword>